<organism evidence="1 2">
    <name type="scientific">Rickenella mellea</name>
    <dbReference type="NCBI Taxonomy" id="50990"/>
    <lineage>
        <taxon>Eukaryota</taxon>
        <taxon>Fungi</taxon>
        <taxon>Dikarya</taxon>
        <taxon>Basidiomycota</taxon>
        <taxon>Agaricomycotina</taxon>
        <taxon>Agaricomycetes</taxon>
        <taxon>Hymenochaetales</taxon>
        <taxon>Rickenellaceae</taxon>
        <taxon>Rickenella</taxon>
    </lineage>
</organism>
<sequence length="200" mass="23644">MLSDIFTLGTLGTDIFTDAIVFPLLTSHVCSRWRTVAFTTPRLWRTLIMTRNSTLQLSRTIFWLCRSRRSPLRIHLDFRDQNWNWDERSHNFRYTDMEDILRVLLPHMARWQHLELLCDTWEPIFTFLWHTRRRSAPLLQSIAISRCNAYFVLPGETFRPPALKRHIQLFDGDAPVLRRIALAGVHVDWTAGSLRNVTDL</sequence>
<dbReference type="OrthoDB" id="3252356at2759"/>
<proteinExistence type="predicted"/>
<dbReference type="EMBL" id="ML170204">
    <property type="protein sequence ID" value="TDL18761.1"/>
    <property type="molecule type" value="Genomic_DNA"/>
</dbReference>
<name>A0A4Y7PUP7_9AGAM</name>
<reference evidence="1 2" key="1">
    <citation type="submission" date="2018-06" db="EMBL/GenBank/DDBJ databases">
        <title>A transcriptomic atlas of mushroom development highlights an independent origin of complex multicellularity.</title>
        <authorList>
            <consortium name="DOE Joint Genome Institute"/>
            <person name="Krizsan K."/>
            <person name="Almasi E."/>
            <person name="Merenyi Z."/>
            <person name="Sahu N."/>
            <person name="Viragh M."/>
            <person name="Koszo T."/>
            <person name="Mondo S."/>
            <person name="Kiss B."/>
            <person name="Balint B."/>
            <person name="Kues U."/>
            <person name="Barry K."/>
            <person name="Hegedus J.C."/>
            <person name="Henrissat B."/>
            <person name="Johnson J."/>
            <person name="Lipzen A."/>
            <person name="Ohm R."/>
            <person name="Nagy I."/>
            <person name="Pangilinan J."/>
            <person name="Yan J."/>
            <person name="Xiong Y."/>
            <person name="Grigoriev I.V."/>
            <person name="Hibbett D.S."/>
            <person name="Nagy L.G."/>
        </authorList>
    </citation>
    <scope>NUCLEOTIDE SEQUENCE [LARGE SCALE GENOMIC DNA]</scope>
    <source>
        <strain evidence="1 2">SZMC22713</strain>
    </source>
</reference>
<accession>A0A4Y7PUP7</accession>
<keyword evidence="2" id="KW-1185">Reference proteome</keyword>
<dbReference type="VEuPathDB" id="FungiDB:BD410DRAFT_728043"/>
<feature type="non-terminal residue" evidence="1">
    <location>
        <position position="200"/>
    </location>
</feature>
<protein>
    <submittedName>
        <fullName evidence="1">Uncharacterized protein</fullName>
    </submittedName>
</protein>
<dbReference type="Proteomes" id="UP000294933">
    <property type="component" value="Unassembled WGS sequence"/>
</dbReference>
<dbReference type="AlphaFoldDB" id="A0A4Y7PUP7"/>
<evidence type="ECO:0000313" key="1">
    <source>
        <dbReference type="EMBL" id="TDL18761.1"/>
    </source>
</evidence>
<dbReference type="STRING" id="50990.A0A4Y7PUP7"/>
<evidence type="ECO:0000313" key="2">
    <source>
        <dbReference type="Proteomes" id="UP000294933"/>
    </source>
</evidence>
<gene>
    <name evidence="1" type="ORF">BD410DRAFT_728043</name>
</gene>